<organism evidence="3 4">
    <name type="scientific">Fusarium poae</name>
    <dbReference type="NCBI Taxonomy" id="36050"/>
    <lineage>
        <taxon>Eukaryota</taxon>
        <taxon>Fungi</taxon>
        <taxon>Dikarya</taxon>
        <taxon>Ascomycota</taxon>
        <taxon>Pezizomycotina</taxon>
        <taxon>Sordariomycetes</taxon>
        <taxon>Hypocreomycetidae</taxon>
        <taxon>Hypocreales</taxon>
        <taxon>Nectriaceae</taxon>
        <taxon>Fusarium</taxon>
    </lineage>
</organism>
<evidence type="ECO:0000313" key="3">
    <source>
        <dbReference type="EMBL" id="OBS17727.1"/>
    </source>
</evidence>
<protein>
    <recommendedName>
        <fullName evidence="2">RING-type domain-containing protein</fullName>
    </recommendedName>
</protein>
<dbReference type="InterPro" id="IPR001841">
    <property type="entry name" value="Znf_RING"/>
</dbReference>
<keyword evidence="4" id="KW-1185">Reference proteome</keyword>
<dbReference type="Proteomes" id="UP000091967">
    <property type="component" value="Unassembled WGS sequence"/>
</dbReference>
<dbReference type="Gene3D" id="3.30.40.10">
    <property type="entry name" value="Zinc/RING finger domain, C3HC4 (zinc finger)"/>
    <property type="match status" value="1"/>
</dbReference>
<keyword evidence="1" id="KW-0863">Zinc-finger</keyword>
<reference evidence="3 4" key="1">
    <citation type="submission" date="2016-06" db="EMBL/GenBank/DDBJ databases">
        <title>Living apart together: crosstalk between the core and supernumerary genomes in a fungal plant pathogen.</title>
        <authorList>
            <person name="Vanheule A."/>
            <person name="Audenaert K."/>
            <person name="Warris S."/>
            <person name="Van De Geest H."/>
            <person name="Schijlen E."/>
            <person name="Hofte M."/>
            <person name="De Saeger S."/>
            <person name="Haesaert G."/>
            <person name="Waalwijk C."/>
            <person name="Van Der Lee T."/>
        </authorList>
    </citation>
    <scope>NUCLEOTIDE SEQUENCE [LARGE SCALE GENOMIC DNA]</scope>
    <source>
        <strain evidence="3 4">2516</strain>
    </source>
</reference>
<evidence type="ECO:0000256" key="1">
    <source>
        <dbReference type="PROSITE-ProRule" id="PRU00175"/>
    </source>
</evidence>
<dbReference type="InterPro" id="IPR013083">
    <property type="entry name" value="Znf_RING/FYVE/PHD"/>
</dbReference>
<dbReference type="PROSITE" id="PS50089">
    <property type="entry name" value="ZF_RING_2"/>
    <property type="match status" value="1"/>
</dbReference>
<name>A0A1B8AB73_FUSPO</name>
<keyword evidence="1" id="KW-0479">Metal-binding</keyword>
<dbReference type="GO" id="GO:0008270">
    <property type="term" value="F:zinc ion binding"/>
    <property type="evidence" value="ECO:0007669"/>
    <property type="project" value="UniProtKB-KW"/>
</dbReference>
<dbReference type="SUPFAM" id="SSF57850">
    <property type="entry name" value="RING/U-box"/>
    <property type="match status" value="1"/>
</dbReference>
<comment type="caution">
    <text evidence="3">The sequence shown here is derived from an EMBL/GenBank/DDBJ whole genome shotgun (WGS) entry which is preliminary data.</text>
</comment>
<feature type="domain" description="RING-type" evidence="2">
    <location>
        <begin position="50"/>
        <end position="108"/>
    </location>
</feature>
<proteinExistence type="predicted"/>
<evidence type="ECO:0000259" key="2">
    <source>
        <dbReference type="PROSITE" id="PS50089"/>
    </source>
</evidence>
<dbReference type="AlphaFoldDB" id="A0A1B8AB73"/>
<dbReference type="OrthoDB" id="8062037at2759"/>
<dbReference type="STRING" id="36050.A0A1B8AB73"/>
<gene>
    <name evidence="3" type="ORF">FPOA_09459</name>
</gene>
<accession>A0A1B8AB73</accession>
<keyword evidence="1" id="KW-0862">Zinc</keyword>
<dbReference type="EMBL" id="LYXU01000004">
    <property type="protein sequence ID" value="OBS17727.1"/>
    <property type="molecule type" value="Genomic_DNA"/>
</dbReference>
<dbReference type="OMA" id="GFIHARC"/>
<sequence>MTSTNNPPLISVTADTGETTFCSITNTFWPSFRKAVENDEANIRPYALKCGLCTELMLTQPSQDRYYRHCPWILPCGHMLGYSCLQDMAGDIWGFFDKNKNLACPACNADVPVHGCGCKAMGMRAPLVKEFFSTVPPIRSECGLTATACGICEGKSALQKLRSDAALDPPILERGQRMNLSIRVEPSSLGIVYQDDHYRLVNPCDNQALNQKTMKGGEVPEIVRDRWETFTKAWSEQAQWLWFFPNSGFFTLCASIEEKKRKRCHSGRN</sequence>
<evidence type="ECO:0000313" key="4">
    <source>
        <dbReference type="Proteomes" id="UP000091967"/>
    </source>
</evidence>